<gene>
    <name evidence="7 8" type="primary">trmB</name>
    <name evidence="8" type="ORF">D9V75_02675</name>
</gene>
<evidence type="ECO:0000256" key="1">
    <source>
        <dbReference type="ARBA" id="ARBA00000142"/>
    </source>
</evidence>
<evidence type="ECO:0000256" key="3">
    <source>
        <dbReference type="ARBA" id="ARBA00022603"/>
    </source>
</evidence>
<dbReference type="NCBIfam" id="TIGR00091">
    <property type="entry name" value="tRNA (guanosine(46)-N7)-methyltransferase TrmB"/>
    <property type="match status" value="1"/>
</dbReference>
<feature type="binding site" evidence="7">
    <location>
        <position position="148"/>
    </location>
    <ligand>
        <name>substrate</name>
    </ligand>
</feature>
<dbReference type="Gene3D" id="3.40.50.150">
    <property type="entry name" value="Vaccinia Virus protein VP39"/>
    <property type="match status" value="1"/>
</dbReference>
<proteinExistence type="inferred from homology"/>
<name>A0A4D6YFD7_9GAMM</name>
<feature type="binding site" evidence="7">
    <location>
        <position position="180"/>
    </location>
    <ligand>
        <name>substrate</name>
    </ligand>
</feature>
<evidence type="ECO:0000256" key="5">
    <source>
        <dbReference type="ARBA" id="ARBA00022691"/>
    </source>
</evidence>
<comment type="similarity">
    <text evidence="7">Belongs to the class I-like SAM-binding methyltransferase superfamily. TrmB family.</text>
</comment>
<dbReference type="Pfam" id="PF02390">
    <property type="entry name" value="Methyltransf_4"/>
    <property type="match status" value="1"/>
</dbReference>
<dbReference type="InterPro" id="IPR055361">
    <property type="entry name" value="tRNA_methyltr_TrmB_bact"/>
</dbReference>
<feature type="binding site" evidence="7">
    <location>
        <position position="144"/>
    </location>
    <ligand>
        <name>S-adenosyl-L-methionine</name>
        <dbReference type="ChEBI" id="CHEBI:59789"/>
    </ligand>
</feature>
<comment type="catalytic activity">
    <reaction evidence="1 7">
        <text>guanosine(46) in tRNA + S-adenosyl-L-methionine = N(7)-methylguanosine(46) in tRNA + S-adenosyl-L-homocysteine</text>
        <dbReference type="Rhea" id="RHEA:42708"/>
        <dbReference type="Rhea" id="RHEA-COMP:10188"/>
        <dbReference type="Rhea" id="RHEA-COMP:10189"/>
        <dbReference type="ChEBI" id="CHEBI:57856"/>
        <dbReference type="ChEBI" id="CHEBI:59789"/>
        <dbReference type="ChEBI" id="CHEBI:74269"/>
        <dbReference type="ChEBI" id="CHEBI:74480"/>
        <dbReference type="EC" id="2.1.1.33"/>
    </reaction>
</comment>
<accession>A0A4D6YFD7</accession>
<dbReference type="UniPathway" id="UPA00989"/>
<protein>
    <recommendedName>
        <fullName evidence="7">tRNA (guanine-N(7)-)-methyltransferase</fullName>
        <ecNumber evidence="7">2.1.1.33</ecNumber>
    </recommendedName>
    <alternativeName>
        <fullName evidence="7">tRNA (guanine(46)-N(7))-methyltransferase</fullName>
    </alternativeName>
    <alternativeName>
        <fullName evidence="7">tRNA(m7G46)-methyltransferase</fullName>
    </alternativeName>
</protein>
<dbReference type="AlphaFoldDB" id="A0A4D6YFD7"/>
<keyword evidence="3 7" id="KW-0489">Methyltransferase</keyword>
<keyword evidence="6 7" id="KW-0819">tRNA processing</keyword>
<comment type="subunit">
    <text evidence="7">Monomer.</text>
</comment>
<reference evidence="8 9" key="1">
    <citation type="submission" date="2018-12" db="EMBL/GenBank/DDBJ databases">
        <authorList>
            <person name="Chong R.A."/>
        </authorList>
    </citation>
    <scope>NUCLEOTIDE SEQUENCE [LARGE SCALE GENOMIC DNA]</scope>
    <source>
        <strain evidence="8 9">Mst</strain>
    </source>
</reference>
<feature type="binding site" evidence="7">
    <location>
        <position position="69"/>
    </location>
    <ligand>
        <name>S-adenosyl-L-methionine</name>
        <dbReference type="ChEBI" id="CHEBI:59789"/>
    </ligand>
</feature>
<evidence type="ECO:0000256" key="7">
    <source>
        <dbReference type="HAMAP-Rule" id="MF_01057"/>
    </source>
</evidence>
<feature type="binding site" evidence="7">
    <location>
        <begin position="217"/>
        <end position="220"/>
    </location>
    <ligand>
        <name>substrate</name>
    </ligand>
</feature>
<feature type="binding site" evidence="7">
    <location>
        <position position="121"/>
    </location>
    <ligand>
        <name>S-adenosyl-L-methionine</name>
        <dbReference type="ChEBI" id="CHEBI:59789"/>
    </ligand>
</feature>
<dbReference type="InterPro" id="IPR029063">
    <property type="entry name" value="SAM-dependent_MTases_sf"/>
</dbReference>
<keyword evidence="4 7" id="KW-0808">Transferase</keyword>
<dbReference type="PROSITE" id="PS51625">
    <property type="entry name" value="SAM_MT_TRMB"/>
    <property type="match status" value="1"/>
</dbReference>
<dbReference type="PANTHER" id="PTHR23417:SF14">
    <property type="entry name" value="PENTACOTRIPEPTIDE-REPEAT REGION OF PRORP DOMAIN-CONTAINING PROTEIN"/>
    <property type="match status" value="1"/>
</dbReference>
<keyword evidence="5 7" id="KW-0949">S-adenosyl-L-methionine</keyword>
<dbReference type="PANTHER" id="PTHR23417">
    <property type="entry name" value="3-DEOXY-D-MANNO-OCTULOSONIC-ACID TRANSFERASE/TRNA GUANINE-N 7 - -METHYLTRANSFERASE"/>
    <property type="match status" value="1"/>
</dbReference>
<dbReference type="RefSeq" id="WP_158343944.1">
    <property type="nucleotide sequence ID" value="NZ_CP034861.1"/>
</dbReference>
<comment type="pathway">
    <text evidence="7">tRNA modification; N(7)-methylguanine-tRNA biosynthesis.</text>
</comment>
<evidence type="ECO:0000256" key="6">
    <source>
        <dbReference type="ARBA" id="ARBA00022694"/>
    </source>
</evidence>
<evidence type="ECO:0000256" key="4">
    <source>
        <dbReference type="ARBA" id="ARBA00022679"/>
    </source>
</evidence>
<dbReference type="HAMAP" id="MF_01057">
    <property type="entry name" value="tRNA_methyltr_TrmB"/>
    <property type="match status" value="1"/>
</dbReference>
<dbReference type="EMBL" id="CP034861">
    <property type="protein sequence ID" value="QCI24584.1"/>
    <property type="molecule type" value="Genomic_DNA"/>
</dbReference>
<dbReference type="EC" id="2.1.1.33" evidence="7"/>
<organism evidence="8 9">
    <name type="scientific">Buchnera aphidicola</name>
    <name type="common">Muscaphis stroyani</name>
    <dbReference type="NCBI Taxonomy" id="1241869"/>
    <lineage>
        <taxon>Bacteria</taxon>
        <taxon>Pseudomonadati</taxon>
        <taxon>Pseudomonadota</taxon>
        <taxon>Gammaproteobacteria</taxon>
        <taxon>Enterobacterales</taxon>
        <taxon>Erwiniaceae</taxon>
        <taxon>Buchnera</taxon>
    </lineage>
</organism>
<dbReference type="InterPro" id="IPR003358">
    <property type="entry name" value="tRNA_(Gua-N-7)_MeTrfase_Trmb"/>
</dbReference>
<dbReference type="Proteomes" id="UP000298673">
    <property type="component" value="Chromosome"/>
</dbReference>
<evidence type="ECO:0000313" key="8">
    <source>
        <dbReference type="EMBL" id="QCI24584.1"/>
    </source>
</evidence>
<feature type="binding site" evidence="7">
    <location>
        <position position="94"/>
    </location>
    <ligand>
        <name>S-adenosyl-L-methionine</name>
        <dbReference type="ChEBI" id="CHEBI:59789"/>
    </ligand>
</feature>
<dbReference type="SUPFAM" id="SSF53335">
    <property type="entry name" value="S-adenosyl-L-methionine-dependent methyltransferases"/>
    <property type="match status" value="1"/>
</dbReference>
<reference evidence="8 9" key="2">
    <citation type="submission" date="2019-05" db="EMBL/GenBank/DDBJ databases">
        <title>Genome evolution of the obligate endosymbiont Buchnera aphidicola.</title>
        <authorList>
            <person name="Moran N.A."/>
        </authorList>
    </citation>
    <scope>NUCLEOTIDE SEQUENCE [LARGE SCALE GENOMIC DNA]</scope>
    <source>
        <strain evidence="8 9">Mst</strain>
    </source>
</reference>
<dbReference type="GO" id="GO:0008176">
    <property type="term" value="F:tRNA (guanine(46)-N7)-methyltransferase activity"/>
    <property type="evidence" value="ECO:0007669"/>
    <property type="project" value="UniProtKB-UniRule"/>
</dbReference>
<comment type="function">
    <text evidence="2 7">Catalyzes the formation of N(7)-methylguanine at position 46 (m7G46) in tRNA.</text>
</comment>
<comment type="caution">
    <text evidence="7">Lacks conserved residue(s) required for the propagation of feature annotation.</text>
</comment>
<sequence>MKHKILTPEYNCDGIFLRKIRSFICRTGRITRSQSLAIKNYWSLIGVDFQLKPLNLFSVFNRHAPIVLEIGFGSGQSLVETAMNFPDKNFLGIEVYKSGIGTCLNNIYSSGIKNLKIIYHDAVEVINAMISDNTLSMVQIFFPDPWHKKRHKKRRMIKKNFLKKISRKLVANGILHIATDSEEYAYYILDEIKSINTYLNLSKQNNFIDRPCSRSITKFEKKGCILGRNIFDLMFKSKTINFSI</sequence>
<dbReference type="GO" id="GO:0043527">
    <property type="term" value="C:tRNA methyltransferase complex"/>
    <property type="evidence" value="ECO:0007669"/>
    <property type="project" value="TreeGrafter"/>
</dbReference>
<evidence type="ECO:0000256" key="2">
    <source>
        <dbReference type="ARBA" id="ARBA00003015"/>
    </source>
</evidence>
<evidence type="ECO:0000313" key="9">
    <source>
        <dbReference type="Proteomes" id="UP000298673"/>
    </source>
</evidence>
<dbReference type="OrthoDB" id="9802090at2"/>